<gene>
    <name evidence="12" type="ORF">SAMN02746064_02091</name>
</gene>
<keyword evidence="13" id="KW-1185">Reference proteome</keyword>
<dbReference type="InterPro" id="IPR036388">
    <property type="entry name" value="WH-like_DNA-bd_sf"/>
</dbReference>
<dbReference type="GO" id="GO:0032993">
    <property type="term" value="C:protein-DNA complex"/>
    <property type="evidence" value="ECO:0007669"/>
    <property type="project" value="TreeGrafter"/>
</dbReference>
<dbReference type="PROSITE" id="PS50110">
    <property type="entry name" value="RESPONSE_REGULATORY"/>
    <property type="match status" value="1"/>
</dbReference>
<dbReference type="STRING" id="1120975.SAMN02746064_02091"/>
<evidence type="ECO:0000256" key="4">
    <source>
        <dbReference type="ARBA" id="ARBA00023015"/>
    </source>
</evidence>
<feature type="domain" description="OmpR/PhoB-type" evidence="11">
    <location>
        <begin position="125"/>
        <end position="221"/>
    </location>
</feature>
<dbReference type="GO" id="GO:0000976">
    <property type="term" value="F:transcription cis-regulatory region binding"/>
    <property type="evidence" value="ECO:0007669"/>
    <property type="project" value="TreeGrafter"/>
</dbReference>
<evidence type="ECO:0000259" key="11">
    <source>
        <dbReference type="PROSITE" id="PS51755"/>
    </source>
</evidence>
<dbReference type="GO" id="GO:0005829">
    <property type="term" value="C:cytosol"/>
    <property type="evidence" value="ECO:0007669"/>
    <property type="project" value="TreeGrafter"/>
</dbReference>
<dbReference type="Gene3D" id="1.10.10.10">
    <property type="entry name" value="Winged helix-like DNA-binding domain superfamily/Winged helix DNA-binding domain"/>
    <property type="match status" value="1"/>
</dbReference>
<dbReference type="PANTHER" id="PTHR48111">
    <property type="entry name" value="REGULATOR OF RPOS"/>
    <property type="match status" value="1"/>
</dbReference>
<feature type="DNA-binding region" description="OmpR/PhoB-type" evidence="9">
    <location>
        <begin position="125"/>
        <end position="221"/>
    </location>
</feature>
<dbReference type="Pfam" id="PF00486">
    <property type="entry name" value="Trans_reg_C"/>
    <property type="match status" value="1"/>
</dbReference>
<evidence type="ECO:0000313" key="12">
    <source>
        <dbReference type="EMBL" id="SHF19185.1"/>
    </source>
</evidence>
<dbReference type="InterPro" id="IPR001789">
    <property type="entry name" value="Sig_transdc_resp-reg_receiver"/>
</dbReference>
<dbReference type="Gene3D" id="6.10.250.690">
    <property type="match status" value="1"/>
</dbReference>
<dbReference type="SMART" id="SM00448">
    <property type="entry name" value="REC"/>
    <property type="match status" value="1"/>
</dbReference>
<dbReference type="Gene3D" id="3.40.50.2300">
    <property type="match status" value="1"/>
</dbReference>
<keyword evidence="5 9" id="KW-0238">DNA-binding</keyword>
<evidence type="ECO:0000259" key="10">
    <source>
        <dbReference type="PROSITE" id="PS50110"/>
    </source>
</evidence>
<proteinExistence type="predicted"/>
<keyword evidence="2 8" id="KW-0597">Phosphoprotein</keyword>
<dbReference type="GO" id="GO:0000156">
    <property type="term" value="F:phosphorelay response regulator activity"/>
    <property type="evidence" value="ECO:0007669"/>
    <property type="project" value="TreeGrafter"/>
</dbReference>
<organism evidence="12 13">
    <name type="scientific">Alkalibacter saccharofermentans DSM 14828</name>
    <dbReference type="NCBI Taxonomy" id="1120975"/>
    <lineage>
        <taxon>Bacteria</taxon>
        <taxon>Bacillati</taxon>
        <taxon>Bacillota</taxon>
        <taxon>Clostridia</taxon>
        <taxon>Eubacteriales</taxon>
        <taxon>Eubacteriaceae</taxon>
        <taxon>Alkalibacter</taxon>
    </lineage>
</organism>
<feature type="domain" description="Response regulatory" evidence="10">
    <location>
        <begin position="2"/>
        <end position="116"/>
    </location>
</feature>
<dbReference type="PANTHER" id="PTHR48111:SF22">
    <property type="entry name" value="REGULATOR OF RPOS"/>
    <property type="match status" value="1"/>
</dbReference>
<keyword evidence="4" id="KW-0805">Transcription regulation</keyword>
<evidence type="ECO:0000256" key="9">
    <source>
        <dbReference type="PROSITE-ProRule" id="PRU01091"/>
    </source>
</evidence>
<dbReference type="AlphaFoldDB" id="A0A1M4ZMN2"/>
<dbReference type="InterPro" id="IPR001867">
    <property type="entry name" value="OmpR/PhoB-type_DNA-bd"/>
</dbReference>
<evidence type="ECO:0000256" key="1">
    <source>
        <dbReference type="ARBA" id="ARBA00018672"/>
    </source>
</evidence>
<protein>
    <recommendedName>
        <fullName evidence="1">Stage 0 sporulation protein A homolog</fullName>
    </recommendedName>
</protein>
<sequence>MRVLLVEDEKPLAQAMAKIFEKNKILTDIVNDGLEGQMLAGENIYDVIVLDIMLPNVDGLEILKAIREKGKKTPVLILTAMDSTKDKVKGLNMGADDYMVKPFDTEELVARVRALARRPKEIFHDSLISFCDVSLNINTGEASIAGSPKNLTAKEAQLLEMFLRNPGMIVSKDQIIDRIWGFDSLAAENSVEIYVHYLRKKLLKSNTMIQTQRGLGYVLKERD</sequence>
<evidence type="ECO:0000256" key="3">
    <source>
        <dbReference type="ARBA" id="ARBA00023012"/>
    </source>
</evidence>
<accession>A0A1M4ZMN2</accession>
<keyword evidence="3" id="KW-0902">Two-component regulatory system</keyword>
<dbReference type="Pfam" id="PF00072">
    <property type="entry name" value="Response_reg"/>
    <property type="match status" value="1"/>
</dbReference>
<dbReference type="OrthoDB" id="9790442at2"/>
<dbReference type="SMART" id="SM00862">
    <property type="entry name" value="Trans_reg_C"/>
    <property type="match status" value="1"/>
</dbReference>
<dbReference type="InterPro" id="IPR016032">
    <property type="entry name" value="Sig_transdc_resp-reg_C-effctor"/>
</dbReference>
<dbReference type="InterPro" id="IPR039420">
    <property type="entry name" value="WalR-like"/>
</dbReference>
<evidence type="ECO:0000256" key="8">
    <source>
        <dbReference type="PROSITE-ProRule" id="PRU00169"/>
    </source>
</evidence>
<dbReference type="SUPFAM" id="SSF52172">
    <property type="entry name" value="CheY-like"/>
    <property type="match status" value="1"/>
</dbReference>
<dbReference type="GO" id="GO:0006355">
    <property type="term" value="P:regulation of DNA-templated transcription"/>
    <property type="evidence" value="ECO:0007669"/>
    <property type="project" value="InterPro"/>
</dbReference>
<comment type="function">
    <text evidence="7">May play the central regulatory role in sporulation. It may be an element of the effector pathway responsible for the activation of sporulation genes in response to nutritional stress. Spo0A may act in concert with spo0H (a sigma factor) to control the expression of some genes that are critical to the sporulation process.</text>
</comment>
<dbReference type="EMBL" id="FQTU01000018">
    <property type="protein sequence ID" value="SHF19185.1"/>
    <property type="molecule type" value="Genomic_DNA"/>
</dbReference>
<evidence type="ECO:0000256" key="7">
    <source>
        <dbReference type="ARBA" id="ARBA00024867"/>
    </source>
</evidence>
<dbReference type="SUPFAM" id="SSF46894">
    <property type="entry name" value="C-terminal effector domain of the bipartite response regulators"/>
    <property type="match status" value="1"/>
</dbReference>
<feature type="modified residue" description="4-aspartylphosphate" evidence="8">
    <location>
        <position position="51"/>
    </location>
</feature>
<evidence type="ECO:0000256" key="6">
    <source>
        <dbReference type="ARBA" id="ARBA00023163"/>
    </source>
</evidence>
<dbReference type="Proteomes" id="UP000184251">
    <property type="component" value="Unassembled WGS sequence"/>
</dbReference>
<dbReference type="RefSeq" id="WP_073271813.1">
    <property type="nucleotide sequence ID" value="NZ_FQTU01000018.1"/>
</dbReference>
<keyword evidence="6" id="KW-0804">Transcription</keyword>
<dbReference type="InterPro" id="IPR011006">
    <property type="entry name" value="CheY-like_superfamily"/>
</dbReference>
<evidence type="ECO:0000256" key="5">
    <source>
        <dbReference type="ARBA" id="ARBA00023125"/>
    </source>
</evidence>
<dbReference type="PROSITE" id="PS51755">
    <property type="entry name" value="OMPR_PHOB"/>
    <property type="match status" value="1"/>
</dbReference>
<name>A0A1M4ZMN2_9FIRM</name>
<reference evidence="12 13" key="1">
    <citation type="submission" date="2016-11" db="EMBL/GenBank/DDBJ databases">
        <authorList>
            <person name="Jaros S."/>
            <person name="Januszkiewicz K."/>
            <person name="Wedrychowicz H."/>
        </authorList>
    </citation>
    <scope>NUCLEOTIDE SEQUENCE [LARGE SCALE GENOMIC DNA]</scope>
    <source>
        <strain evidence="12 13">DSM 14828</strain>
    </source>
</reference>
<evidence type="ECO:0000256" key="2">
    <source>
        <dbReference type="ARBA" id="ARBA00022553"/>
    </source>
</evidence>
<dbReference type="CDD" id="cd00383">
    <property type="entry name" value="trans_reg_C"/>
    <property type="match status" value="1"/>
</dbReference>
<evidence type="ECO:0000313" key="13">
    <source>
        <dbReference type="Proteomes" id="UP000184251"/>
    </source>
</evidence>